<proteinExistence type="predicted"/>
<dbReference type="OrthoDB" id="5426775at2759"/>
<name>A0A6A6HTD2_9PLEO</name>
<feature type="non-terminal residue" evidence="3">
    <location>
        <position position="285"/>
    </location>
</feature>
<evidence type="ECO:0000313" key="3">
    <source>
        <dbReference type="EMBL" id="KAF2241277.1"/>
    </source>
</evidence>
<protein>
    <recommendedName>
        <fullName evidence="2">DUF7924 domain-containing protein</fullName>
    </recommendedName>
</protein>
<dbReference type="PANTHER" id="PTHR42470:SF1">
    <property type="entry name" value="VAST DOMAIN-CONTAINING PROTEIN"/>
    <property type="match status" value="1"/>
</dbReference>
<evidence type="ECO:0000256" key="1">
    <source>
        <dbReference type="SAM" id="MobiDB-lite"/>
    </source>
</evidence>
<dbReference type="RefSeq" id="XP_033676281.1">
    <property type="nucleotide sequence ID" value="XM_033822682.1"/>
</dbReference>
<dbReference type="PANTHER" id="PTHR42470">
    <property type="entry name" value="VAST DOMAIN-CONTAINING PROTEIN"/>
    <property type="match status" value="1"/>
</dbReference>
<feature type="non-terminal residue" evidence="3">
    <location>
        <position position="1"/>
    </location>
</feature>
<evidence type="ECO:0000313" key="4">
    <source>
        <dbReference type="Proteomes" id="UP000800094"/>
    </source>
</evidence>
<dbReference type="EMBL" id="ML987213">
    <property type="protein sequence ID" value="KAF2241277.1"/>
    <property type="molecule type" value="Genomic_DNA"/>
</dbReference>
<evidence type="ECO:0000259" key="2">
    <source>
        <dbReference type="Pfam" id="PF25545"/>
    </source>
</evidence>
<dbReference type="AlphaFoldDB" id="A0A6A6HTD2"/>
<dbReference type="InterPro" id="IPR057684">
    <property type="entry name" value="DUF7924"/>
</dbReference>
<organism evidence="3 4">
    <name type="scientific">Trematosphaeria pertusa</name>
    <dbReference type="NCBI Taxonomy" id="390896"/>
    <lineage>
        <taxon>Eukaryota</taxon>
        <taxon>Fungi</taxon>
        <taxon>Dikarya</taxon>
        <taxon>Ascomycota</taxon>
        <taxon>Pezizomycotina</taxon>
        <taxon>Dothideomycetes</taxon>
        <taxon>Pleosporomycetidae</taxon>
        <taxon>Pleosporales</taxon>
        <taxon>Massarineae</taxon>
        <taxon>Trematosphaeriaceae</taxon>
        <taxon>Trematosphaeria</taxon>
    </lineage>
</organism>
<sequence>DDDTRLPMYNIIVPSNAPIPTLLQHHIDHVVNAPRASSSPAAKNIRRDQPRAEAATNEHTAIDILKDNVLFKAEAAGGERYVDQARNINLLRRHLPSAPSDFVEQIYGALTQPQPNTAVGYITERAARGASVHAPFSIQEEAVLNVHAVCEGLHFPFLTCQWKSAKSSQGHWHAERQGARDGATLVNAIHKYLTCAGKDPTVVETCHWSLTCDISSINLFVHWRAEENGIAKFHSKKVEQEFLHDLKDPENPAIVRMRRLLRNILNYSLGTRLTMIRDAIPAIQA</sequence>
<dbReference type="GeneID" id="54576012"/>
<dbReference type="Proteomes" id="UP000800094">
    <property type="component" value="Unassembled WGS sequence"/>
</dbReference>
<accession>A0A6A6HTD2</accession>
<gene>
    <name evidence="3" type="ORF">BU26DRAFT_389367</name>
</gene>
<keyword evidence="4" id="KW-1185">Reference proteome</keyword>
<feature type="region of interest" description="Disordered" evidence="1">
    <location>
        <begin position="35"/>
        <end position="54"/>
    </location>
</feature>
<reference evidence="3" key="1">
    <citation type="journal article" date="2020" name="Stud. Mycol.">
        <title>101 Dothideomycetes genomes: a test case for predicting lifestyles and emergence of pathogens.</title>
        <authorList>
            <person name="Haridas S."/>
            <person name="Albert R."/>
            <person name="Binder M."/>
            <person name="Bloem J."/>
            <person name="Labutti K."/>
            <person name="Salamov A."/>
            <person name="Andreopoulos B."/>
            <person name="Baker S."/>
            <person name="Barry K."/>
            <person name="Bills G."/>
            <person name="Bluhm B."/>
            <person name="Cannon C."/>
            <person name="Castanera R."/>
            <person name="Culley D."/>
            <person name="Daum C."/>
            <person name="Ezra D."/>
            <person name="Gonzalez J."/>
            <person name="Henrissat B."/>
            <person name="Kuo A."/>
            <person name="Liang C."/>
            <person name="Lipzen A."/>
            <person name="Lutzoni F."/>
            <person name="Magnuson J."/>
            <person name="Mondo S."/>
            <person name="Nolan M."/>
            <person name="Ohm R."/>
            <person name="Pangilinan J."/>
            <person name="Park H.-J."/>
            <person name="Ramirez L."/>
            <person name="Alfaro M."/>
            <person name="Sun H."/>
            <person name="Tritt A."/>
            <person name="Yoshinaga Y."/>
            <person name="Zwiers L.-H."/>
            <person name="Turgeon B."/>
            <person name="Goodwin S."/>
            <person name="Spatafora J."/>
            <person name="Crous P."/>
            <person name="Grigoriev I."/>
        </authorList>
    </citation>
    <scope>NUCLEOTIDE SEQUENCE</scope>
    <source>
        <strain evidence="3">CBS 122368</strain>
    </source>
</reference>
<dbReference type="Pfam" id="PF25545">
    <property type="entry name" value="DUF7924"/>
    <property type="match status" value="1"/>
</dbReference>
<feature type="domain" description="DUF7924" evidence="2">
    <location>
        <begin position="82"/>
        <end position="280"/>
    </location>
</feature>